<dbReference type="InterPro" id="IPR050177">
    <property type="entry name" value="Lipid_A_modif_metabolic_enz"/>
</dbReference>
<protein>
    <submittedName>
        <fullName evidence="2">NAD(P)-dependent oxidoreductase</fullName>
    </submittedName>
</protein>
<dbReference type="PANTHER" id="PTHR43245">
    <property type="entry name" value="BIFUNCTIONAL POLYMYXIN RESISTANCE PROTEIN ARNA"/>
    <property type="match status" value="1"/>
</dbReference>
<proteinExistence type="predicted"/>
<evidence type="ECO:0000313" key="3">
    <source>
        <dbReference type="Proteomes" id="UP000813215"/>
    </source>
</evidence>
<dbReference type="EMBL" id="JAHHHW010000098">
    <property type="protein sequence ID" value="MBW4433139.1"/>
    <property type="molecule type" value="Genomic_DNA"/>
</dbReference>
<dbReference type="InterPro" id="IPR036291">
    <property type="entry name" value="NAD(P)-bd_dom_sf"/>
</dbReference>
<feature type="domain" description="NAD-dependent epimerase/dehydratase" evidence="1">
    <location>
        <begin position="4"/>
        <end position="230"/>
    </location>
</feature>
<dbReference type="InterPro" id="IPR001509">
    <property type="entry name" value="Epimerase_deHydtase"/>
</dbReference>
<evidence type="ECO:0000259" key="1">
    <source>
        <dbReference type="Pfam" id="PF01370"/>
    </source>
</evidence>
<dbReference type="Proteomes" id="UP000813215">
    <property type="component" value="Unassembled WGS sequence"/>
</dbReference>
<dbReference type="SUPFAM" id="SSF51735">
    <property type="entry name" value="NAD(P)-binding Rossmann-fold domains"/>
    <property type="match status" value="1"/>
</dbReference>
<evidence type="ECO:0000313" key="2">
    <source>
        <dbReference type="EMBL" id="MBW4433139.1"/>
    </source>
</evidence>
<organism evidence="2 3">
    <name type="scientific">Pelatocladus maniniholoensis HA4357-MV3</name>
    <dbReference type="NCBI Taxonomy" id="1117104"/>
    <lineage>
        <taxon>Bacteria</taxon>
        <taxon>Bacillati</taxon>
        <taxon>Cyanobacteriota</taxon>
        <taxon>Cyanophyceae</taxon>
        <taxon>Nostocales</taxon>
        <taxon>Nostocaceae</taxon>
        <taxon>Pelatocladus</taxon>
    </lineage>
</organism>
<dbReference type="AlphaFoldDB" id="A0A9E3LUC0"/>
<reference evidence="2" key="2">
    <citation type="journal article" date="2022" name="Microbiol. Resour. Announc.">
        <title>Metagenome Sequencing to Explore Phylogenomics of Terrestrial Cyanobacteria.</title>
        <authorList>
            <person name="Ward R.D."/>
            <person name="Stajich J.E."/>
            <person name="Johansen J.R."/>
            <person name="Huntemann M."/>
            <person name="Clum A."/>
            <person name="Foster B."/>
            <person name="Foster B."/>
            <person name="Roux S."/>
            <person name="Palaniappan K."/>
            <person name="Varghese N."/>
            <person name="Mukherjee S."/>
            <person name="Reddy T.B.K."/>
            <person name="Daum C."/>
            <person name="Copeland A."/>
            <person name="Chen I.A."/>
            <person name="Ivanova N.N."/>
            <person name="Kyrpides N.C."/>
            <person name="Shapiro N."/>
            <person name="Eloe-Fadrosh E.A."/>
            <person name="Pietrasiak N."/>
        </authorList>
    </citation>
    <scope>NUCLEOTIDE SEQUENCE</scope>
    <source>
        <strain evidence="2">HA4357-MV3</strain>
    </source>
</reference>
<comment type="caution">
    <text evidence="2">The sequence shown here is derived from an EMBL/GenBank/DDBJ whole genome shotgun (WGS) entry which is preliminary data.</text>
</comment>
<dbReference type="Gene3D" id="3.40.50.720">
    <property type="entry name" value="NAD(P)-binding Rossmann-like Domain"/>
    <property type="match status" value="1"/>
</dbReference>
<name>A0A9E3LUC0_9NOST</name>
<gene>
    <name evidence="2" type="ORF">KME28_15780</name>
</gene>
<sequence>MKLLITGASGFLGQYTVAEALRRGFQVRAVVRPTSIANLPWCNHPGLELVRIDLQKPDNLIAALQDVNLVLHIAAAIKGDFATQYANTVVATENLLKAMVASGVLRLVAISSFSVFDYLRIDSGATITEDSPIEHQPAMRDIYTQTKLMQEQIVRDFEAKNAGKVTIVRPGMIYGRSHLWNALLGVKVSDRLWIRIGTNAQIPLTYVENCAEAIIHAAETDEAIGKTLNIVDDDLPTQSVYVEQLVKMMPRSPHTITISWTLMRLLAHTIWLCNQSLLVDKIKLPHILIPARLHARFKPLRYSNTRAQQVLHWKPNYSLVTALERSCSDIDLLHVQASPISV</sequence>
<reference evidence="2" key="1">
    <citation type="submission" date="2021-05" db="EMBL/GenBank/DDBJ databases">
        <authorList>
            <person name="Pietrasiak N."/>
            <person name="Ward R."/>
            <person name="Stajich J.E."/>
            <person name="Kurbessoian T."/>
        </authorList>
    </citation>
    <scope>NUCLEOTIDE SEQUENCE</scope>
    <source>
        <strain evidence="2">HA4357-MV3</strain>
    </source>
</reference>
<accession>A0A9E3LUC0</accession>
<dbReference type="Pfam" id="PF01370">
    <property type="entry name" value="Epimerase"/>
    <property type="match status" value="1"/>
</dbReference>